<dbReference type="EMBL" id="FUYH01000001">
    <property type="protein sequence ID" value="SKA75435.1"/>
    <property type="molecule type" value="Genomic_DNA"/>
</dbReference>
<dbReference type="PANTHER" id="PTHR38438">
    <property type="entry name" value="RIBOFLAVIN TRANSPORTER RIBU"/>
    <property type="match status" value="1"/>
</dbReference>
<dbReference type="Pfam" id="PF12822">
    <property type="entry name" value="ECF_trnsprt"/>
    <property type="match status" value="1"/>
</dbReference>
<evidence type="ECO:0000256" key="5">
    <source>
        <dbReference type="ARBA" id="ARBA00022692"/>
    </source>
</evidence>
<keyword evidence="3 8" id="KW-0813">Transport</keyword>
<dbReference type="GO" id="GO:0032217">
    <property type="term" value="F:riboflavin transmembrane transporter activity"/>
    <property type="evidence" value="ECO:0007669"/>
    <property type="project" value="UniProtKB-UniRule"/>
</dbReference>
<dbReference type="InterPro" id="IPR025720">
    <property type="entry name" value="RibU"/>
</dbReference>
<evidence type="ECO:0000256" key="6">
    <source>
        <dbReference type="ARBA" id="ARBA00022989"/>
    </source>
</evidence>
<dbReference type="PANTHER" id="PTHR38438:SF1">
    <property type="entry name" value="RIBOFLAVIN TRANSPORTER RIBU"/>
    <property type="match status" value="1"/>
</dbReference>
<dbReference type="RefSeq" id="WP_078695064.1">
    <property type="nucleotide sequence ID" value="NZ_FUYH01000001.1"/>
</dbReference>
<keyword evidence="5 9" id="KW-0812">Transmembrane</keyword>
<dbReference type="PIRSF" id="PIRSF037778">
    <property type="entry name" value="UCP037778_transp_RibU"/>
    <property type="match status" value="1"/>
</dbReference>
<dbReference type="InterPro" id="IPR024529">
    <property type="entry name" value="ECF_trnsprt_substrate-spec"/>
</dbReference>
<comment type="function">
    <text evidence="8">Probably a riboflavin-binding protein that interacts with the energy-coupling factor (ECF) ABC-transporter complex.</text>
</comment>
<dbReference type="AlphaFoldDB" id="A0A1T4WEV2"/>
<evidence type="ECO:0000256" key="8">
    <source>
        <dbReference type="PIRNR" id="PIRNR037778"/>
    </source>
</evidence>
<evidence type="ECO:0000256" key="1">
    <source>
        <dbReference type="ARBA" id="ARBA00004651"/>
    </source>
</evidence>
<dbReference type="Gene3D" id="1.10.1760.20">
    <property type="match status" value="1"/>
</dbReference>
<feature type="transmembrane region" description="Helical" evidence="9">
    <location>
        <begin position="162"/>
        <end position="186"/>
    </location>
</feature>
<sequence length="195" mass="21095">MTNKKLSKLIKVSVLGAMAFVLMFLEFPLPIFPEFLKIDISDIPALFAAFSIGPFAGILVEFLKNLLHLIVKNSTAGIGELANFIVGSAMVYVAGIIYKRNKTKKGALIALVFGTIAMGITASLGNYFVFLPLYESVLGFPIKAVVGLAAKVNSSVKDINTLIIYSILPFNILKGIIVSIVTMLAYKKVSPILHK</sequence>
<dbReference type="STRING" id="1147123.SAMN05443428_10118"/>
<proteinExistence type="inferred from homology"/>
<feature type="transmembrane region" description="Helical" evidence="9">
    <location>
        <begin position="43"/>
        <end position="63"/>
    </location>
</feature>
<evidence type="ECO:0000313" key="10">
    <source>
        <dbReference type="EMBL" id="SKA75435.1"/>
    </source>
</evidence>
<dbReference type="Proteomes" id="UP000190105">
    <property type="component" value="Unassembled WGS sequence"/>
</dbReference>
<evidence type="ECO:0000256" key="4">
    <source>
        <dbReference type="ARBA" id="ARBA00022475"/>
    </source>
</evidence>
<name>A0A1T4WEV2_9CLOT</name>
<organism evidence="10 11">
    <name type="scientific">Caloramator quimbayensis</name>
    <dbReference type="NCBI Taxonomy" id="1147123"/>
    <lineage>
        <taxon>Bacteria</taxon>
        <taxon>Bacillati</taxon>
        <taxon>Bacillota</taxon>
        <taxon>Clostridia</taxon>
        <taxon>Eubacteriales</taxon>
        <taxon>Clostridiaceae</taxon>
        <taxon>Caloramator</taxon>
    </lineage>
</organism>
<evidence type="ECO:0000256" key="2">
    <source>
        <dbReference type="ARBA" id="ARBA00005540"/>
    </source>
</evidence>
<keyword evidence="11" id="KW-1185">Reference proteome</keyword>
<dbReference type="GO" id="GO:0005886">
    <property type="term" value="C:plasma membrane"/>
    <property type="evidence" value="ECO:0007669"/>
    <property type="project" value="UniProtKB-SubCell"/>
</dbReference>
<evidence type="ECO:0000256" key="9">
    <source>
        <dbReference type="SAM" id="Phobius"/>
    </source>
</evidence>
<keyword evidence="6 9" id="KW-1133">Transmembrane helix</keyword>
<evidence type="ECO:0000256" key="7">
    <source>
        <dbReference type="ARBA" id="ARBA00023136"/>
    </source>
</evidence>
<comment type="subcellular location">
    <subcellularLocation>
        <location evidence="1">Cell membrane</location>
        <topology evidence="1">Multi-pass membrane protein</topology>
    </subcellularLocation>
</comment>
<reference evidence="11" key="1">
    <citation type="submission" date="2017-02" db="EMBL/GenBank/DDBJ databases">
        <authorList>
            <person name="Varghese N."/>
            <person name="Submissions S."/>
        </authorList>
    </citation>
    <scope>NUCLEOTIDE SEQUENCE [LARGE SCALE GENOMIC DNA]</scope>
    <source>
        <strain evidence="11">USBA 833</strain>
    </source>
</reference>
<keyword evidence="4 8" id="KW-1003">Cell membrane</keyword>
<protein>
    <recommendedName>
        <fullName evidence="8">Riboflavin transporter</fullName>
    </recommendedName>
</protein>
<keyword evidence="7 8" id="KW-0472">Membrane</keyword>
<gene>
    <name evidence="10" type="ORF">SAMN05443428_10118</name>
</gene>
<evidence type="ECO:0000313" key="11">
    <source>
        <dbReference type="Proteomes" id="UP000190105"/>
    </source>
</evidence>
<feature type="transmembrane region" description="Helical" evidence="9">
    <location>
        <begin position="12"/>
        <end position="31"/>
    </location>
</feature>
<dbReference type="OrthoDB" id="9809216at2"/>
<accession>A0A1T4WEV2</accession>
<comment type="similarity">
    <text evidence="2 8">Belongs to the prokaryotic riboflavin transporter (P-RFT) (TC 2.A.87) family.</text>
</comment>
<evidence type="ECO:0000256" key="3">
    <source>
        <dbReference type="ARBA" id="ARBA00022448"/>
    </source>
</evidence>
<feature type="transmembrane region" description="Helical" evidence="9">
    <location>
        <begin position="107"/>
        <end position="130"/>
    </location>
</feature>